<dbReference type="AlphaFoldDB" id="A0A316V2R6"/>
<dbReference type="InterPro" id="IPR010729">
    <property type="entry name" value="Ribosomal_uL29_mit"/>
</dbReference>
<comment type="subcellular location">
    <subcellularLocation>
        <location evidence="1">Mitochondrion</location>
    </subcellularLocation>
</comment>
<accession>A0A316V2R6</accession>
<evidence type="ECO:0000256" key="7">
    <source>
        <dbReference type="ARBA" id="ARBA00035399"/>
    </source>
</evidence>
<dbReference type="EMBL" id="KZ819607">
    <property type="protein sequence ID" value="PWN31752.1"/>
    <property type="molecule type" value="Genomic_DNA"/>
</dbReference>
<evidence type="ECO:0000256" key="8">
    <source>
        <dbReference type="SAM" id="MobiDB-lite"/>
    </source>
</evidence>
<feature type="region of interest" description="Disordered" evidence="8">
    <location>
        <begin position="1"/>
        <end position="27"/>
    </location>
</feature>
<dbReference type="FunCoup" id="A0A316V2R6">
    <property type="interactions" value="25"/>
</dbReference>
<dbReference type="Gene3D" id="6.10.330.20">
    <property type="match status" value="1"/>
</dbReference>
<feature type="non-terminal residue" evidence="9">
    <location>
        <position position="168"/>
    </location>
</feature>
<dbReference type="PANTHER" id="PTHR21183:SF18">
    <property type="entry name" value="LARGE RIBOSOMAL SUBUNIT PROTEIN UL29M"/>
    <property type="match status" value="1"/>
</dbReference>
<evidence type="ECO:0000256" key="4">
    <source>
        <dbReference type="ARBA" id="ARBA00023128"/>
    </source>
</evidence>
<evidence type="ECO:0000256" key="1">
    <source>
        <dbReference type="ARBA" id="ARBA00004173"/>
    </source>
</evidence>
<evidence type="ECO:0000313" key="10">
    <source>
        <dbReference type="Proteomes" id="UP000245771"/>
    </source>
</evidence>
<protein>
    <recommendedName>
        <fullName evidence="6">Large ribosomal subunit protein uL29m</fullName>
    </recommendedName>
    <alternativeName>
        <fullName evidence="7">54S ribosomal protein L4, mitochondrial</fullName>
    </alternativeName>
</protein>
<dbReference type="InParanoid" id="A0A316V2R6"/>
<feature type="compositionally biased region" description="Polar residues" evidence="8">
    <location>
        <begin position="1"/>
        <end position="14"/>
    </location>
</feature>
<keyword evidence="3" id="KW-0689">Ribosomal protein</keyword>
<evidence type="ECO:0000256" key="2">
    <source>
        <dbReference type="ARBA" id="ARBA00009254"/>
    </source>
</evidence>
<evidence type="ECO:0000313" key="9">
    <source>
        <dbReference type="EMBL" id="PWN31752.1"/>
    </source>
</evidence>
<evidence type="ECO:0000256" key="5">
    <source>
        <dbReference type="ARBA" id="ARBA00023274"/>
    </source>
</evidence>
<evidence type="ECO:0000256" key="6">
    <source>
        <dbReference type="ARBA" id="ARBA00035289"/>
    </source>
</evidence>
<gene>
    <name evidence="9" type="ORF">FA14DRAFT_107481</name>
</gene>
<dbReference type="Pfam" id="PF06984">
    <property type="entry name" value="MRP-L47"/>
    <property type="match status" value="1"/>
</dbReference>
<proteinExistence type="inferred from homology"/>
<organism evidence="9 10">
    <name type="scientific">Meira miltonrushii</name>
    <dbReference type="NCBI Taxonomy" id="1280837"/>
    <lineage>
        <taxon>Eukaryota</taxon>
        <taxon>Fungi</taxon>
        <taxon>Dikarya</taxon>
        <taxon>Basidiomycota</taxon>
        <taxon>Ustilaginomycotina</taxon>
        <taxon>Exobasidiomycetes</taxon>
        <taxon>Exobasidiales</taxon>
        <taxon>Brachybasidiaceae</taxon>
        <taxon>Meira</taxon>
    </lineage>
</organism>
<evidence type="ECO:0000256" key="3">
    <source>
        <dbReference type="ARBA" id="ARBA00022980"/>
    </source>
</evidence>
<dbReference type="STRING" id="1280837.A0A316V2R6"/>
<dbReference type="GeneID" id="37017591"/>
<comment type="similarity">
    <text evidence="2">Belongs to the universal ribosomal protein uL29 family.</text>
</comment>
<name>A0A316V2R6_9BASI</name>
<dbReference type="GO" id="GO:0003735">
    <property type="term" value="F:structural constituent of ribosome"/>
    <property type="evidence" value="ECO:0007669"/>
    <property type="project" value="InterPro"/>
</dbReference>
<keyword evidence="10" id="KW-1185">Reference proteome</keyword>
<feature type="non-terminal residue" evidence="9">
    <location>
        <position position="1"/>
    </location>
</feature>
<reference evidence="9 10" key="1">
    <citation type="journal article" date="2018" name="Mol. Biol. Evol.">
        <title>Broad Genomic Sampling Reveals a Smut Pathogenic Ancestry of the Fungal Clade Ustilaginomycotina.</title>
        <authorList>
            <person name="Kijpornyongpan T."/>
            <person name="Mondo S.J."/>
            <person name="Barry K."/>
            <person name="Sandor L."/>
            <person name="Lee J."/>
            <person name="Lipzen A."/>
            <person name="Pangilinan J."/>
            <person name="LaButti K."/>
            <person name="Hainaut M."/>
            <person name="Henrissat B."/>
            <person name="Grigoriev I.V."/>
            <person name="Spatafora J.W."/>
            <person name="Aime M.C."/>
        </authorList>
    </citation>
    <scope>NUCLEOTIDE SEQUENCE [LARGE SCALE GENOMIC DNA]</scope>
    <source>
        <strain evidence="9 10">MCA 3882</strain>
    </source>
</reference>
<dbReference type="GO" id="GO:0032543">
    <property type="term" value="P:mitochondrial translation"/>
    <property type="evidence" value="ECO:0007669"/>
    <property type="project" value="TreeGrafter"/>
</dbReference>
<keyword evidence="4" id="KW-0496">Mitochondrion</keyword>
<dbReference type="GO" id="GO:0005762">
    <property type="term" value="C:mitochondrial large ribosomal subunit"/>
    <property type="evidence" value="ECO:0007669"/>
    <property type="project" value="TreeGrafter"/>
</dbReference>
<sequence>SSRAFSCTPSTSSAPRVEATRPASQEKTVVPKDIYQLTKEYPRHPLLGFFGRESRKVKLPGTEGQTREERVPVALAVSDLGPDRSGRSWMAAELRTKSSLELHQLWYVCLLERNKLATTKTEIQRAGATAFAALANYNGKRIEARVRKTMARIKFVLNERRIALLDAQ</sequence>
<dbReference type="PANTHER" id="PTHR21183">
    <property type="entry name" value="RIBOSOMAL PROTEIN L47, MITOCHONDRIAL-RELATED"/>
    <property type="match status" value="1"/>
</dbReference>
<dbReference type="OrthoDB" id="270763at2759"/>
<dbReference type="Proteomes" id="UP000245771">
    <property type="component" value="Unassembled WGS sequence"/>
</dbReference>
<dbReference type="InterPro" id="IPR038340">
    <property type="entry name" value="MRP-L47_sf"/>
</dbReference>
<dbReference type="RefSeq" id="XP_025352054.1">
    <property type="nucleotide sequence ID" value="XM_025495810.1"/>
</dbReference>
<keyword evidence="5" id="KW-0687">Ribonucleoprotein</keyword>